<dbReference type="InterPro" id="IPR033900">
    <property type="entry name" value="Gram_neg_porin_domain"/>
</dbReference>
<proteinExistence type="predicted"/>
<accession>A0A094J753</accession>
<keyword evidence="10" id="KW-0998">Cell outer membrane</keyword>
<dbReference type="PRINTS" id="PR00184">
    <property type="entry name" value="NEISSPPORIN"/>
</dbReference>
<keyword evidence="8" id="KW-0626">Porin</keyword>
<dbReference type="InterPro" id="IPR002299">
    <property type="entry name" value="Porin_Neis"/>
</dbReference>
<evidence type="ECO:0000256" key="3">
    <source>
        <dbReference type="ARBA" id="ARBA00022448"/>
    </source>
</evidence>
<comment type="caution">
    <text evidence="13">The sequence shown here is derived from an EMBL/GenBank/DDBJ whole genome shotgun (WGS) entry which is preliminary data.</text>
</comment>
<keyword evidence="7" id="KW-0406">Ion transport</keyword>
<feature type="chain" id="PRO_5001904925" description="Porin domain-containing protein" evidence="11">
    <location>
        <begin position="23"/>
        <end position="311"/>
    </location>
</feature>
<evidence type="ECO:0000256" key="6">
    <source>
        <dbReference type="ARBA" id="ARBA00022729"/>
    </source>
</evidence>
<dbReference type="SUPFAM" id="SSF56935">
    <property type="entry name" value="Porins"/>
    <property type="match status" value="1"/>
</dbReference>
<dbReference type="Gene3D" id="2.40.160.10">
    <property type="entry name" value="Porin"/>
    <property type="match status" value="1"/>
</dbReference>
<organism evidence="13 14">
    <name type="scientific">Pseudidiomarina atlantica</name>
    <dbReference type="NCBI Taxonomy" id="1517416"/>
    <lineage>
        <taxon>Bacteria</taxon>
        <taxon>Pseudomonadati</taxon>
        <taxon>Pseudomonadota</taxon>
        <taxon>Gammaproteobacteria</taxon>
        <taxon>Alteromonadales</taxon>
        <taxon>Idiomarinaceae</taxon>
        <taxon>Pseudidiomarina</taxon>
    </lineage>
</organism>
<protein>
    <recommendedName>
        <fullName evidence="12">Porin domain-containing protein</fullName>
    </recommendedName>
</protein>
<keyword evidence="4" id="KW-1134">Transmembrane beta strand</keyword>
<evidence type="ECO:0000256" key="5">
    <source>
        <dbReference type="ARBA" id="ARBA00022692"/>
    </source>
</evidence>
<feature type="signal peptide" evidence="11">
    <location>
        <begin position="1"/>
        <end position="22"/>
    </location>
</feature>
<evidence type="ECO:0000256" key="11">
    <source>
        <dbReference type="SAM" id="SignalP"/>
    </source>
</evidence>
<dbReference type="EMBL" id="JPIN01000008">
    <property type="protein sequence ID" value="KFZ28416.1"/>
    <property type="molecule type" value="Genomic_DNA"/>
</dbReference>
<dbReference type="eggNOG" id="COG3203">
    <property type="taxonomic scope" value="Bacteria"/>
</dbReference>
<feature type="domain" description="Porin" evidence="12">
    <location>
        <begin position="11"/>
        <end position="289"/>
    </location>
</feature>
<evidence type="ECO:0000256" key="9">
    <source>
        <dbReference type="ARBA" id="ARBA00023136"/>
    </source>
</evidence>
<dbReference type="GO" id="GO:0009279">
    <property type="term" value="C:cell outer membrane"/>
    <property type="evidence" value="ECO:0007669"/>
    <property type="project" value="UniProtKB-SubCell"/>
</dbReference>
<dbReference type="CDD" id="cd00342">
    <property type="entry name" value="gram_neg_porins"/>
    <property type="match status" value="1"/>
</dbReference>
<dbReference type="AlphaFoldDB" id="A0A094J753"/>
<dbReference type="Proteomes" id="UP000053718">
    <property type="component" value="Unassembled WGS sequence"/>
</dbReference>
<dbReference type="InterPro" id="IPR023614">
    <property type="entry name" value="Porin_dom_sf"/>
</dbReference>
<comment type="subcellular location">
    <subcellularLocation>
        <location evidence="1">Cell outer membrane</location>
        <topology evidence="1">Multi-pass membrane protein</topology>
    </subcellularLocation>
</comment>
<evidence type="ECO:0000256" key="2">
    <source>
        <dbReference type="ARBA" id="ARBA00011233"/>
    </source>
</evidence>
<keyword evidence="6 11" id="KW-0732">Signal</keyword>
<evidence type="ECO:0000256" key="7">
    <source>
        <dbReference type="ARBA" id="ARBA00023065"/>
    </source>
</evidence>
<comment type="subunit">
    <text evidence="2">Homotrimer.</text>
</comment>
<evidence type="ECO:0000256" key="4">
    <source>
        <dbReference type="ARBA" id="ARBA00022452"/>
    </source>
</evidence>
<dbReference type="PANTHER" id="PTHR34501">
    <property type="entry name" value="PROTEIN YDDL-RELATED"/>
    <property type="match status" value="1"/>
</dbReference>
<reference evidence="13 14" key="1">
    <citation type="submission" date="2014-06" db="EMBL/GenBank/DDBJ databases">
        <title>Draft genome sequence of Idiomarina sp. MCCC 1A10513.</title>
        <authorList>
            <person name="Du J."/>
            <person name="Lai Q."/>
            <person name="Shao Z."/>
        </authorList>
    </citation>
    <scope>NUCLEOTIDE SEQUENCE [LARGE SCALE GENOMIC DNA]</scope>
    <source>
        <strain evidence="13 14">MCCC 1A10513</strain>
    </source>
</reference>
<evidence type="ECO:0000256" key="1">
    <source>
        <dbReference type="ARBA" id="ARBA00004571"/>
    </source>
</evidence>
<evidence type="ECO:0000259" key="12">
    <source>
        <dbReference type="Pfam" id="PF13609"/>
    </source>
</evidence>
<sequence length="311" mass="34640">MTKFLLTVLATGVAFTSTGAFAQDEITFDFYGRADVSLQSSDDGEGSDSELVSNGSRIGVKGGTQITDDLEVIYQLEWAVDITDFDADNNFNARDQYVGLRGSFGEIRVGRHDTVLKDMYADLDRFNNYEGDVKVVFEGENRVNNTIMYLSPTFHNFSFAGNIILSEGDTQDDGYSMALYYGDDGLDDTNYYLSAAMDRDVDGYDVERLAGYAKVSDATTVGLMWHQQEAVDGSAEADGFLTSASHKIGNFELKAQYQMIDFDTGEDNAWSFGVDYRLAKSTKVYAWYTGRDLDTLANEQRYLGVGIHHRF</sequence>
<name>A0A094J753_9GAMM</name>
<dbReference type="InterPro" id="IPR050298">
    <property type="entry name" value="Gram-neg_bact_OMP"/>
</dbReference>
<dbReference type="PANTHER" id="PTHR34501:SF9">
    <property type="entry name" value="MAJOR OUTER MEMBRANE PROTEIN P.IA"/>
    <property type="match status" value="1"/>
</dbReference>
<dbReference type="GO" id="GO:0015288">
    <property type="term" value="F:porin activity"/>
    <property type="evidence" value="ECO:0007669"/>
    <property type="project" value="UniProtKB-KW"/>
</dbReference>
<evidence type="ECO:0000313" key="13">
    <source>
        <dbReference type="EMBL" id="KFZ28416.1"/>
    </source>
</evidence>
<keyword evidence="5" id="KW-0812">Transmembrane</keyword>
<dbReference type="Pfam" id="PF13609">
    <property type="entry name" value="Porin_4"/>
    <property type="match status" value="1"/>
</dbReference>
<dbReference type="GO" id="GO:0006811">
    <property type="term" value="P:monoatomic ion transport"/>
    <property type="evidence" value="ECO:0007669"/>
    <property type="project" value="UniProtKB-KW"/>
</dbReference>
<evidence type="ECO:0000256" key="8">
    <source>
        <dbReference type="ARBA" id="ARBA00023114"/>
    </source>
</evidence>
<dbReference type="GO" id="GO:0046930">
    <property type="term" value="C:pore complex"/>
    <property type="evidence" value="ECO:0007669"/>
    <property type="project" value="UniProtKB-KW"/>
</dbReference>
<keyword evidence="14" id="KW-1185">Reference proteome</keyword>
<keyword evidence="9" id="KW-0472">Membrane</keyword>
<dbReference type="STRING" id="1517416.IDAT_08885"/>
<evidence type="ECO:0000313" key="14">
    <source>
        <dbReference type="Proteomes" id="UP000053718"/>
    </source>
</evidence>
<evidence type="ECO:0000256" key="10">
    <source>
        <dbReference type="ARBA" id="ARBA00023237"/>
    </source>
</evidence>
<keyword evidence="3" id="KW-0813">Transport</keyword>
<gene>
    <name evidence="13" type="ORF">IDAT_08885</name>
</gene>
<dbReference type="OrthoDB" id="8173690at2"/>
<dbReference type="RefSeq" id="WP_034732900.1">
    <property type="nucleotide sequence ID" value="NZ_JPIN01000008.1"/>
</dbReference>